<evidence type="ECO:0000313" key="2">
    <source>
        <dbReference type="Proteomes" id="UP001596139"/>
    </source>
</evidence>
<dbReference type="InterPro" id="IPR036291">
    <property type="entry name" value="NAD(P)-bd_dom_sf"/>
</dbReference>
<evidence type="ECO:0000313" key="1">
    <source>
        <dbReference type="EMBL" id="MFC6063351.1"/>
    </source>
</evidence>
<organism evidence="1 2">
    <name type="scientific">Streptomyces ochraceiscleroticus</name>
    <dbReference type="NCBI Taxonomy" id="47761"/>
    <lineage>
        <taxon>Bacteria</taxon>
        <taxon>Bacillati</taxon>
        <taxon>Actinomycetota</taxon>
        <taxon>Actinomycetes</taxon>
        <taxon>Kitasatosporales</taxon>
        <taxon>Streptomycetaceae</taxon>
        <taxon>Streptomyces</taxon>
    </lineage>
</organism>
<name>A0ABW1MHS6_9ACTN</name>
<proteinExistence type="predicted"/>
<protein>
    <recommendedName>
        <fullName evidence="3">Gfo/Idh/MocA-like oxidoreductase N-terminal domain-containing protein</fullName>
    </recommendedName>
</protein>
<dbReference type="Proteomes" id="UP001596139">
    <property type="component" value="Unassembled WGS sequence"/>
</dbReference>
<dbReference type="RefSeq" id="WP_031059722.1">
    <property type="nucleotide sequence ID" value="NZ_JBHSPX010000004.1"/>
</dbReference>
<dbReference type="SUPFAM" id="SSF51735">
    <property type="entry name" value="NAD(P)-binding Rossmann-fold domains"/>
    <property type="match status" value="1"/>
</dbReference>
<dbReference type="Gene3D" id="3.30.360.10">
    <property type="entry name" value="Dihydrodipicolinate Reductase, domain 2"/>
    <property type="match status" value="1"/>
</dbReference>
<keyword evidence="2" id="KW-1185">Reference proteome</keyword>
<evidence type="ECO:0008006" key="3">
    <source>
        <dbReference type="Google" id="ProtNLM"/>
    </source>
</evidence>
<comment type="caution">
    <text evidence="1">The sequence shown here is derived from an EMBL/GenBank/DDBJ whole genome shotgun (WGS) entry which is preliminary data.</text>
</comment>
<dbReference type="EMBL" id="JBHSPX010000004">
    <property type="protein sequence ID" value="MFC6063351.1"/>
    <property type="molecule type" value="Genomic_DNA"/>
</dbReference>
<sequence length="342" mass="37312">MLQPLVIGLGRSGAGLHVKALARLAALSEDPPVTGRLIACDPRPRAGDGLTGVTVTRSLAEAARLVDPPATVVHVCTPPRARAPVLAELARLGFRTFLVEKPLAADRAALDAIDRLRRQYGLDLVVMSHWLAAGLTHRLRRLVEERPHGALRHIAFAQHKPRFLKSLAEDGHPTAFDVEIPHSLGVVLDLAGPADLVDAHWSDLTCEGGVRRRLGGARLTLRHHSGVRTEIVSDLASPVQQRSITMRFEQATVVGHYPLSEQDDHAQLVLPDDPHRPRVFRDDALTAFIRQTYEDFAAGRRHDATLPYDVVRLLCAAKDHCLAAEGPTTAPDAPTTEEPHAR</sequence>
<dbReference type="Gene3D" id="3.40.50.720">
    <property type="entry name" value="NAD(P)-binding Rossmann-like Domain"/>
    <property type="match status" value="1"/>
</dbReference>
<accession>A0ABW1MHS6</accession>
<reference evidence="2" key="1">
    <citation type="journal article" date="2019" name="Int. J. Syst. Evol. Microbiol.">
        <title>The Global Catalogue of Microorganisms (GCM) 10K type strain sequencing project: providing services to taxonomists for standard genome sequencing and annotation.</title>
        <authorList>
            <consortium name="The Broad Institute Genomics Platform"/>
            <consortium name="The Broad Institute Genome Sequencing Center for Infectious Disease"/>
            <person name="Wu L."/>
            <person name="Ma J."/>
        </authorList>
    </citation>
    <scope>NUCLEOTIDE SEQUENCE [LARGE SCALE GENOMIC DNA]</scope>
    <source>
        <strain evidence="2">CGMCC 1.15180</strain>
    </source>
</reference>
<gene>
    <name evidence="1" type="ORF">ACFP4F_12420</name>
</gene>